<name>A0ABS5I0L7_9GAMM</name>
<protein>
    <submittedName>
        <fullName evidence="1">Cysteine-rich CWC family protein</fullName>
    </submittedName>
</protein>
<evidence type="ECO:0000313" key="1">
    <source>
        <dbReference type="EMBL" id="MBR9727573.1"/>
    </source>
</evidence>
<comment type="caution">
    <text evidence="1">The sequence shown here is derived from an EMBL/GenBank/DDBJ whole genome shotgun (WGS) entry which is preliminary data.</text>
</comment>
<organism evidence="1 2">
    <name type="scientific">Shewanella intestini</name>
    <dbReference type="NCBI Taxonomy" id="2017544"/>
    <lineage>
        <taxon>Bacteria</taxon>
        <taxon>Pseudomonadati</taxon>
        <taxon>Pseudomonadota</taxon>
        <taxon>Gammaproteobacteria</taxon>
        <taxon>Alteromonadales</taxon>
        <taxon>Shewanellaceae</taxon>
        <taxon>Shewanella</taxon>
    </lineage>
</organism>
<dbReference type="Pfam" id="PF14375">
    <property type="entry name" value="Cys_rich_CWC"/>
    <property type="match status" value="1"/>
</dbReference>
<keyword evidence="2" id="KW-1185">Reference proteome</keyword>
<accession>A0ABS5I0L7</accession>
<gene>
    <name evidence="1" type="ORF">G3R48_06180</name>
</gene>
<proteinExistence type="predicted"/>
<reference evidence="1 2" key="1">
    <citation type="submission" date="2020-02" db="EMBL/GenBank/DDBJ databases">
        <title>Shewanella WXL01 sp. nov., a marine bacterium isolated from green algae in Luhuitou Fringing Reef (Northern South China Sea).</title>
        <authorList>
            <person name="Wang X."/>
        </authorList>
    </citation>
    <scope>NUCLEOTIDE SEQUENCE [LARGE SCALE GENOMIC DNA]</scope>
    <source>
        <strain evidence="1 2">MCCC 1A01895</strain>
    </source>
</reference>
<evidence type="ECO:0000313" key="2">
    <source>
        <dbReference type="Proteomes" id="UP000811844"/>
    </source>
</evidence>
<sequence>MTMTIAETQVCPICQAKNQCAMAVGKSIHGCWCLTQPHSIAAALSRFKSENPQIQFKHKQCICPQCAQAMIDASCEVSDVEIYIP</sequence>
<dbReference type="InterPro" id="IPR032720">
    <property type="entry name" value="Cys_rich_CWC"/>
</dbReference>
<dbReference type="Proteomes" id="UP000811844">
    <property type="component" value="Unassembled WGS sequence"/>
</dbReference>
<dbReference type="RefSeq" id="WP_153661864.1">
    <property type="nucleotide sequence ID" value="NZ_JAAIKR010000004.1"/>
</dbReference>
<dbReference type="EMBL" id="JAAIKR010000004">
    <property type="protein sequence ID" value="MBR9727573.1"/>
    <property type="molecule type" value="Genomic_DNA"/>
</dbReference>